<protein>
    <recommendedName>
        <fullName evidence="9">Permease</fullName>
    </recommendedName>
</protein>
<dbReference type="GO" id="GO:0015920">
    <property type="term" value="P:lipopolysaccharide transport"/>
    <property type="evidence" value="ECO:0007669"/>
    <property type="project" value="TreeGrafter"/>
</dbReference>
<evidence type="ECO:0000256" key="6">
    <source>
        <dbReference type="SAM" id="Phobius"/>
    </source>
</evidence>
<dbReference type="Proteomes" id="UP000028481">
    <property type="component" value="Chromosome"/>
</dbReference>
<evidence type="ECO:0000256" key="4">
    <source>
        <dbReference type="ARBA" id="ARBA00022989"/>
    </source>
</evidence>
<dbReference type="PANTHER" id="PTHR33529">
    <property type="entry name" value="SLR0882 PROTEIN-RELATED"/>
    <property type="match status" value="1"/>
</dbReference>
<name>A0A075WSI9_9BACT</name>
<keyword evidence="2" id="KW-1003">Cell membrane</keyword>
<keyword evidence="4 6" id="KW-1133">Transmembrane helix</keyword>
<evidence type="ECO:0000256" key="1">
    <source>
        <dbReference type="ARBA" id="ARBA00004651"/>
    </source>
</evidence>
<keyword evidence="8" id="KW-1185">Reference proteome</keyword>
<feature type="transmembrane region" description="Helical" evidence="6">
    <location>
        <begin position="277"/>
        <end position="296"/>
    </location>
</feature>
<dbReference type="AlphaFoldDB" id="A0A075WSI9"/>
<keyword evidence="5 6" id="KW-0472">Membrane</keyword>
<proteinExistence type="predicted"/>
<evidence type="ECO:0000313" key="7">
    <source>
        <dbReference type="EMBL" id="AIH03373.1"/>
    </source>
</evidence>
<feature type="transmembrane region" description="Helical" evidence="6">
    <location>
        <begin position="332"/>
        <end position="357"/>
    </location>
</feature>
<dbReference type="HOGENOM" id="CLU_756331_0_0_0"/>
<organism evidence="7 8">
    <name type="scientific">Thermodesulfobacterium commune DSM 2178</name>
    <dbReference type="NCBI Taxonomy" id="289377"/>
    <lineage>
        <taxon>Bacteria</taxon>
        <taxon>Pseudomonadati</taxon>
        <taxon>Thermodesulfobacteriota</taxon>
        <taxon>Thermodesulfobacteria</taxon>
        <taxon>Thermodesulfobacteriales</taxon>
        <taxon>Thermodesulfobacteriaceae</taxon>
        <taxon>Thermodesulfobacterium</taxon>
    </lineage>
</organism>
<feature type="transmembrane region" description="Helical" evidence="6">
    <location>
        <begin position="99"/>
        <end position="121"/>
    </location>
</feature>
<comment type="subcellular location">
    <subcellularLocation>
        <location evidence="1">Cell membrane</location>
        <topology evidence="1">Multi-pass membrane protein</topology>
    </subcellularLocation>
</comment>
<dbReference type="eggNOG" id="COG0795">
    <property type="taxonomic scope" value="Bacteria"/>
</dbReference>
<evidence type="ECO:0000256" key="2">
    <source>
        <dbReference type="ARBA" id="ARBA00022475"/>
    </source>
</evidence>
<keyword evidence="3 6" id="KW-0812">Transmembrane</keyword>
<feature type="transmembrane region" description="Helical" evidence="6">
    <location>
        <begin position="12"/>
        <end position="34"/>
    </location>
</feature>
<evidence type="ECO:0000256" key="3">
    <source>
        <dbReference type="ARBA" id="ARBA00022692"/>
    </source>
</evidence>
<dbReference type="InterPro" id="IPR005495">
    <property type="entry name" value="LptG/LptF_permease"/>
</dbReference>
<evidence type="ECO:0000256" key="5">
    <source>
        <dbReference type="ARBA" id="ARBA00023136"/>
    </source>
</evidence>
<accession>A0A075WSI9</accession>
<gene>
    <name evidence="7" type="ORF">HL41_00155</name>
</gene>
<dbReference type="GO" id="GO:0043190">
    <property type="term" value="C:ATP-binding cassette (ABC) transporter complex"/>
    <property type="evidence" value="ECO:0007669"/>
    <property type="project" value="TreeGrafter"/>
</dbReference>
<dbReference type="KEGG" id="tcm:HL41_00155"/>
<evidence type="ECO:0000313" key="8">
    <source>
        <dbReference type="Proteomes" id="UP000028481"/>
    </source>
</evidence>
<dbReference type="PaxDb" id="289377-HL41_00155"/>
<dbReference type="EMBL" id="CP008796">
    <property type="protein sequence ID" value="AIH03373.1"/>
    <property type="molecule type" value="Genomic_DNA"/>
</dbReference>
<reference evidence="7 8" key="1">
    <citation type="journal article" date="2015" name="Genome Announc.">
        <title>Genome Sequence of a Sulfate-Reducing Thermophilic Bacterium, Thermodesulfobacterium commune DSM 2178T (Phylum Thermodesulfobacteria).</title>
        <authorList>
            <person name="Bhatnagar S."/>
            <person name="Badger J.H."/>
            <person name="Madupu R."/>
            <person name="Khouri H.M."/>
            <person name="O'Connor E.M."/>
            <person name="Robb F.T."/>
            <person name="Ward N.L."/>
            <person name="Eisen J.A."/>
        </authorList>
    </citation>
    <scope>NUCLEOTIDE SEQUENCE [LARGE SCALE GENOMIC DNA]</scope>
    <source>
        <strain evidence="7 8">DSM 2178</strain>
    </source>
</reference>
<sequence length="366" mass="43552">MKTFFRYHLREYLFYTSVFFFLFSVIITLVKGIFGLQKFFELNPSLKEVFLNFGLLFLQLTSFILPLSVFLGVMFGVHRFKEDRELLGFFSLGFRFSDFLKPLCVFMLLGFVLLFLAHFWLVPYAKKLQKTMRFELTKRQFEEPLPEKRAIPLGENHVIYVEKAKKQDKAHEFERVFLVEKGAEKKQVFLAEKGRLEPKEGVFTLYQGEGFSLGKDKTVEVFRFGEYQFFLVVKEGEQMVEFGRGELSFPELKARLKEVEKNRGQWFRYLTEYWDRFFYPLSLFLVVFQGFLAAFFMKTHNRFLVFFTAVALYVVFYVGYQLCHSLAENGRVYPVVSFLVFYLVFGVLVGLEAWFLFKKKRHQVYL</sequence>
<feature type="transmembrane region" description="Helical" evidence="6">
    <location>
        <begin position="303"/>
        <end position="320"/>
    </location>
</feature>
<dbReference type="PANTHER" id="PTHR33529:SF6">
    <property type="entry name" value="YJGP_YJGQ FAMILY PERMEASE"/>
    <property type="match status" value="1"/>
</dbReference>
<dbReference type="Pfam" id="PF03739">
    <property type="entry name" value="LptF_LptG"/>
    <property type="match status" value="1"/>
</dbReference>
<dbReference type="OrthoDB" id="9792082at2"/>
<feature type="transmembrane region" description="Helical" evidence="6">
    <location>
        <begin position="54"/>
        <end position="78"/>
    </location>
</feature>
<dbReference type="RefSeq" id="WP_038062968.1">
    <property type="nucleotide sequence ID" value="NZ_CP008796.1"/>
</dbReference>
<evidence type="ECO:0008006" key="9">
    <source>
        <dbReference type="Google" id="ProtNLM"/>
    </source>
</evidence>
<dbReference type="STRING" id="289377.HL41_00155"/>